<feature type="domain" description="C2H2-type" evidence="9">
    <location>
        <begin position="759"/>
        <end position="781"/>
    </location>
</feature>
<dbReference type="PROSITE" id="PS00028">
    <property type="entry name" value="ZINC_FINGER_C2H2_1"/>
    <property type="match status" value="5"/>
</dbReference>
<evidence type="ECO:0000256" key="4">
    <source>
        <dbReference type="ARBA" id="ARBA00022771"/>
    </source>
</evidence>
<feature type="domain" description="C2H2-type" evidence="9">
    <location>
        <begin position="623"/>
        <end position="650"/>
    </location>
</feature>
<dbReference type="PANTHER" id="PTHR24376:SF235">
    <property type="entry name" value="C2H2-TYPE DOMAIN-CONTAINING PROTEIN"/>
    <property type="match status" value="1"/>
</dbReference>
<dbReference type="OrthoDB" id="3561125at2759"/>
<dbReference type="GO" id="GO:0000978">
    <property type="term" value="F:RNA polymerase II cis-regulatory region sequence-specific DNA binding"/>
    <property type="evidence" value="ECO:0007669"/>
    <property type="project" value="TreeGrafter"/>
</dbReference>
<dbReference type="PANTHER" id="PTHR24376">
    <property type="entry name" value="ZINC FINGER PROTEIN"/>
    <property type="match status" value="1"/>
</dbReference>
<evidence type="ECO:0000256" key="6">
    <source>
        <dbReference type="ARBA" id="ARBA00023242"/>
    </source>
</evidence>
<comment type="caution">
    <text evidence="10">The sequence shown here is derived from an EMBL/GenBank/DDBJ whole genome shotgun (WGS) entry which is preliminary data.</text>
</comment>
<evidence type="ECO:0000256" key="3">
    <source>
        <dbReference type="ARBA" id="ARBA00022737"/>
    </source>
</evidence>
<reference evidence="10 11" key="1">
    <citation type="journal article" date="2017" name="Nat. Ecol. Evol.">
        <title>Scallop genome provides insights into evolution of bilaterian karyotype and development.</title>
        <authorList>
            <person name="Wang S."/>
            <person name="Zhang J."/>
            <person name="Jiao W."/>
            <person name="Li J."/>
            <person name="Xun X."/>
            <person name="Sun Y."/>
            <person name="Guo X."/>
            <person name="Huan P."/>
            <person name="Dong B."/>
            <person name="Zhang L."/>
            <person name="Hu X."/>
            <person name="Sun X."/>
            <person name="Wang J."/>
            <person name="Zhao C."/>
            <person name="Wang Y."/>
            <person name="Wang D."/>
            <person name="Huang X."/>
            <person name="Wang R."/>
            <person name="Lv J."/>
            <person name="Li Y."/>
            <person name="Zhang Z."/>
            <person name="Liu B."/>
            <person name="Lu W."/>
            <person name="Hui Y."/>
            <person name="Liang J."/>
            <person name="Zhou Z."/>
            <person name="Hou R."/>
            <person name="Li X."/>
            <person name="Liu Y."/>
            <person name="Li H."/>
            <person name="Ning X."/>
            <person name="Lin Y."/>
            <person name="Zhao L."/>
            <person name="Xing Q."/>
            <person name="Dou J."/>
            <person name="Li Y."/>
            <person name="Mao J."/>
            <person name="Guo H."/>
            <person name="Dou H."/>
            <person name="Li T."/>
            <person name="Mu C."/>
            <person name="Jiang W."/>
            <person name="Fu Q."/>
            <person name="Fu X."/>
            <person name="Miao Y."/>
            <person name="Liu J."/>
            <person name="Yu Q."/>
            <person name="Li R."/>
            <person name="Liao H."/>
            <person name="Li X."/>
            <person name="Kong Y."/>
            <person name="Jiang Z."/>
            <person name="Chourrout D."/>
            <person name="Li R."/>
            <person name="Bao Z."/>
        </authorList>
    </citation>
    <scope>NUCLEOTIDE SEQUENCE [LARGE SCALE GENOMIC DNA]</scope>
    <source>
        <strain evidence="10 11">PY_sf001</strain>
    </source>
</reference>
<evidence type="ECO:0000256" key="8">
    <source>
        <dbReference type="SAM" id="MobiDB-lite"/>
    </source>
</evidence>
<evidence type="ECO:0000259" key="9">
    <source>
        <dbReference type="PROSITE" id="PS50157"/>
    </source>
</evidence>
<evidence type="ECO:0000256" key="5">
    <source>
        <dbReference type="ARBA" id="ARBA00022833"/>
    </source>
</evidence>
<feature type="compositionally biased region" description="Polar residues" evidence="8">
    <location>
        <begin position="370"/>
        <end position="391"/>
    </location>
</feature>
<sequence length="877" mass="98910">MADHRQSTNATDPVQEKNPVGMVTLPIVDTENVSWTRLLDQPGITFQSIPVLDLNGQPITVNVNTIDNHIQVSASGITRLASSDVTVTHTEGQNSDVMTKSGSQGNSYSVPSSHLSSVFSEGMQVSIVSTQDGLPSSSCMLELMDDSYQPGNETTFTNVEEASILPKEHLQQPGGTGLPKTSSEEIFSNIQAFLSDSILNAILSIKSTFLDDLQSRNSLIWHREVNAWCVSGKLSELLGLQCKLLNLLKGSRKHGGGGDEETCTTSDKCVQTEPTSASDFSAMCDILVPTVSAYGRGIRQPARFNQYSFVAEADDSQEEERPKRSRRKRKVLQLFKHIMTENGQISDSKAPQSVTNSQSATVEKVNYFLSGSDSNANQQPDEGNREYSGNQGEADKHGHVAEYTGSENQQPTDQREASNEDSTDYTEYTDTTRIPKKKTRKDYENLAPFKYFCKICSFKSKRESHFAKHMKLHTSNTEMFECKQCDFKTIRSSTLKCHEVCHSKSLYNCDHCKYRSTSSVLLSKHIKVKHQPSASDKGRHPRNLLYLRCQHCSFKTIKAQKFALHLKSHGATTLISEETAKLLQKVEETSTVELQCNDCNYKTMRKEHLARHRNNVHSDLRPFLCDLCGCSFKRADTLTAHKVTHIDKKYRVYQYKCKECEKDFRSRAHLSEHMAMHSSLRMYLCDICGVGFKRKSCQQKHMKSIHLNPRSFQCRDCNKSFNTKYALLRHTRTHDTALPNQIHTEDQVSLQQIQITHTFQCSECEKTFHTKYTLLRHMQTHDPTIQIPEDQEQESLPQIEAQIATFETLDEQALDSQALDGQAQELSVQDIITGGQVLEEYDQNNLNSNETAMATIYLTNPLPLNLSPVLSEQGTYK</sequence>
<feature type="domain" description="C2H2-type" evidence="9">
    <location>
        <begin position="683"/>
        <end position="711"/>
    </location>
</feature>
<proteinExistence type="predicted"/>
<dbReference type="PROSITE" id="PS50157">
    <property type="entry name" value="ZINC_FINGER_C2H2_2"/>
    <property type="match status" value="7"/>
</dbReference>
<dbReference type="InterPro" id="IPR036236">
    <property type="entry name" value="Znf_C2H2_sf"/>
</dbReference>
<accession>A0A210Q7N3</accession>
<keyword evidence="2" id="KW-0479">Metal-binding</keyword>
<feature type="domain" description="C2H2-type" evidence="9">
    <location>
        <begin position="451"/>
        <end position="478"/>
    </location>
</feature>
<dbReference type="Pfam" id="PF00096">
    <property type="entry name" value="zf-C2H2"/>
    <property type="match status" value="5"/>
</dbReference>
<evidence type="ECO:0000256" key="7">
    <source>
        <dbReference type="PROSITE-ProRule" id="PRU00042"/>
    </source>
</evidence>
<evidence type="ECO:0000313" key="11">
    <source>
        <dbReference type="Proteomes" id="UP000242188"/>
    </source>
</evidence>
<organism evidence="10 11">
    <name type="scientific">Mizuhopecten yessoensis</name>
    <name type="common">Japanese scallop</name>
    <name type="synonym">Patinopecten yessoensis</name>
    <dbReference type="NCBI Taxonomy" id="6573"/>
    <lineage>
        <taxon>Eukaryota</taxon>
        <taxon>Metazoa</taxon>
        <taxon>Spiralia</taxon>
        <taxon>Lophotrochozoa</taxon>
        <taxon>Mollusca</taxon>
        <taxon>Bivalvia</taxon>
        <taxon>Autobranchia</taxon>
        <taxon>Pteriomorphia</taxon>
        <taxon>Pectinida</taxon>
        <taxon>Pectinoidea</taxon>
        <taxon>Pectinidae</taxon>
        <taxon>Mizuhopecten</taxon>
    </lineage>
</organism>
<feature type="domain" description="C2H2-type" evidence="9">
    <location>
        <begin position="655"/>
        <end position="682"/>
    </location>
</feature>
<dbReference type="AlphaFoldDB" id="A0A210Q7N3"/>
<protein>
    <submittedName>
        <fullName evidence="10">Zinc finger protein 93</fullName>
    </submittedName>
</protein>
<dbReference type="SMART" id="SM00355">
    <property type="entry name" value="ZnF_C2H2"/>
    <property type="match status" value="10"/>
</dbReference>
<feature type="domain" description="C2H2-type" evidence="9">
    <location>
        <begin position="594"/>
        <end position="622"/>
    </location>
</feature>
<dbReference type="GO" id="GO:0008270">
    <property type="term" value="F:zinc ion binding"/>
    <property type="evidence" value="ECO:0007669"/>
    <property type="project" value="UniProtKB-KW"/>
</dbReference>
<dbReference type="GO" id="GO:0005634">
    <property type="term" value="C:nucleus"/>
    <property type="evidence" value="ECO:0007669"/>
    <property type="project" value="UniProtKB-SubCell"/>
</dbReference>
<feature type="region of interest" description="Disordered" evidence="8">
    <location>
        <begin position="370"/>
        <end position="433"/>
    </location>
</feature>
<gene>
    <name evidence="10" type="ORF">KP79_PYT18993</name>
</gene>
<keyword evidence="11" id="KW-1185">Reference proteome</keyword>
<dbReference type="EMBL" id="NEDP02004687">
    <property type="protein sequence ID" value="OWF44743.1"/>
    <property type="molecule type" value="Genomic_DNA"/>
</dbReference>
<dbReference type="InterPro" id="IPR013087">
    <property type="entry name" value="Znf_C2H2_type"/>
</dbReference>
<keyword evidence="3" id="KW-0677">Repeat</keyword>
<dbReference type="SUPFAM" id="SSF57667">
    <property type="entry name" value="beta-beta-alpha zinc fingers"/>
    <property type="match status" value="5"/>
</dbReference>
<keyword evidence="6" id="KW-0539">Nucleus</keyword>
<evidence type="ECO:0000313" key="10">
    <source>
        <dbReference type="EMBL" id="OWF44743.1"/>
    </source>
</evidence>
<dbReference type="Gene3D" id="3.30.160.60">
    <property type="entry name" value="Classic Zinc Finger"/>
    <property type="match status" value="6"/>
</dbReference>
<evidence type="ECO:0000256" key="2">
    <source>
        <dbReference type="ARBA" id="ARBA00022723"/>
    </source>
</evidence>
<keyword evidence="5" id="KW-0862">Zinc</keyword>
<comment type="subcellular location">
    <subcellularLocation>
        <location evidence="1">Nucleus</location>
    </subcellularLocation>
</comment>
<feature type="domain" description="C2H2-type" evidence="9">
    <location>
        <begin position="712"/>
        <end position="739"/>
    </location>
</feature>
<keyword evidence="4 7" id="KW-0863">Zinc-finger</keyword>
<dbReference type="FunFam" id="3.30.160.60:FF:000340">
    <property type="entry name" value="zinc finger protein 473 isoform X1"/>
    <property type="match status" value="1"/>
</dbReference>
<dbReference type="Proteomes" id="UP000242188">
    <property type="component" value="Unassembled WGS sequence"/>
</dbReference>
<dbReference type="GO" id="GO:0001228">
    <property type="term" value="F:DNA-binding transcription activator activity, RNA polymerase II-specific"/>
    <property type="evidence" value="ECO:0007669"/>
    <property type="project" value="TreeGrafter"/>
</dbReference>
<name>A0A210Q7N3_MIZYE</name>
<evidence type="ECO:0000256" key="1">
    <source>
        <dbReference type="ARBA" id="ARBA00004123"/>
    </source>
</evidence>